<evidence type="ECO:0000256" key="1">
    <source>
        <dbReference type="SAM" id="Phobius"/>
    </source>
</evidence>
<keyword evidence="1" id="KW-0812">Transmembrane</keyword>
<dbReference type="AlphaFoldDB" id="A0A099KZT1"/>
<evidence type="ECO:0000313" key="2">
    <source>
        <dbReference type="EMBL" id="KGJ95098.1"/>
    </source>
</evidence>
<name>A0A099KZT1_COLPS</name>
<feature type="transmembrane region" description="Helical" evidence="1">
    <location>
        <begin position="49"/>
        <end position="68"/>
    </location>
</feature>
<sequence>MTEYEMNELVLQSLGLVQDNITLYLTIMSGFLLVMFLQAKNLSKYQFYFINMIFLVFSSFVIFGAYRFAINATLIGEGSPNINVPIWYSYFILTVGLICIIASMIFALSVRYNKAK</sequence>
<proteinExistence type="predicted"/>
<feature type="transmembrane region" description="Helical" evidence="1">
    <location>
        <begin position="88"/>
        <end position="110"/>
    </location>
</feature>
<feature type="transmembrane region" description="Helical" evidence="1">
    <location>
        <begin position="20"/>
        <end position="37"/>
    </location>
</feature>
<gene>
    <name evidence="2" type="ORF">GAB14E_1880</name>
</gene>
<dbReference type="EMBL" id="JQEC01000015">
    <property type="protein sequence ID" value="KGJ95098.1"/>
    <property type="molecule type" value="Genomic_DNA"/>
</dbReference>
<accession>A0A099KZT1</accession>
<dbReference type="Proteomes" id="UP000029868">
    <property type="component" value="Unassembled WGS sequence"/>
</dbReference>
<keyword evidence="1" id="KW-0472">Membrane</keyword>
<evidence type="ECO:0000313" key="3">
    <source>
        <dbReference type="Proteomes" id="UP000029868"/>
    </source>
</evidence>
<comment type="caution">
    <text evidence="2">The sequence shown here is derived from an EMBL/GenBank/DDBJ whole genome shotgun (WGS) entry which is preliminary data.</text>
</comment>
<protein>
    <submittedName>
        <fullName evidence="2">Uncharacterized protein</fullName>
    </submittedName>
</protein>
<organism evidence="2 3">
    <name type="scientific">Colwellia psychrerythraea</name>
    <name type="common">Vibrio psychroerythus</name>
    <dbReference type="NCBI Taxonomy" id="28229"/>
    <lineage>
        <taxon>Bacteria</taxon>
        <taxon>Pseudomonadati</taxon>
        <taxon>Pseudomonadota</taxon>
        <taxon>Gammaproteobacteria</taxon>
        <taxon>Alteromonadales</taxon>
        <taxon>Colwelliaceae</taxon>
        <taxon>Colwellia</taxon>
    </lineage>
</organism>
<reference evidence="2 3" key="1">
    <citation type="submission" date="2014-08" db="EMBL/GenBank/DDBJ databases">
        <title>Genomic and Phenotypic Diversity of Colwellia psychrerythraea strains from Disparate Marine Basins.</title>
        <authorList>
            <person name="Techtmann S.M."/>
            <person name="Stelling S.C."/>
            <person name="Utturkar S.M."/>
            <person name="Alshibli N."/>
            <person name="Harris A."/>
            <person name="Brown S.D."/>
            <person name="Hazen T.C."/>
        </authorList>
    </citation>
    <scope>NUCLEOTIDE SEQUENCE [LARGE SCALE GENOMIC DNA]</scope>
    <source>
        <strain evidence="2 3">GAB14E</strain>
    </source>
</reference>
<keyword evidence="1" id="KW-1133">Transmembrane helix</keyword>